<dbReference type="HOGENOM" id="CLU_070768_2_2_6"/>
<comment type="subcellular location">
    <subcellularLocation>
        <location evidence="1">Periplasm</location>
    </subcellularLocation>
</comment>
<dbReference type="InterPro" id="IPR036316">
    <property type="entry name" value="Pili_assmbl_chap_C_dom_sf"/>
</dbReference>
<dbReference type="InterPro" id="IPR050643">
    <property type="entry name" value="Periplasmic_pilus_chap"/>
</dbReference>
<dbReference type="AlphaFoldDB" id="A0A076LMB4"/>
<dbReference type="InterPro" id="IPR008962">
    <property type="entry name" value="PapD-like_sf"/>
</dbReference>
<comment type="similarity">
    <text evidence="2">Belongs to the periplasmic pilus chaperone family.</text>
</comment>
<keyword evidence="5" id="KW-0143">Chaperone</keyword>
<name>A0A076LMB4_9GAMM</name>
<feature type="chain" id="PRO_5001714629" evidence="7">
    <location>
        <begin position="26"/>
        <end position="249"/>
    </location>
</feature>
<evidence type="ECO:0000256" key="7">
    <source>
        <dbReference type="SAM" id="SignalP"/>
    </source>
</evidence>
<evidence type="ECO:0000256" key="6">
    <source>
        <dbReference type="ARBA" id="ARBA00023319"/>
    </source>
</evidence>
<dbReference type="RefSeq" id="WP_225865158.1">
    <property type="nucleotide sequence ID" value="NZ_CP006664.1"/>
</dbReference>
<gene>
    <name evidence="10" type="ORF">ETEE_3209</name>
</gene>
<feature type="domain" description="Pili assembly chaperone N-terminal" evidence="8">
    <location>
        <begin position="35"/>
        <end position="161"/>
    </location>
</feature>
<feature type="signal peptide" evidence="7">
    <location>
        <begin position="1"/>
        <end position="25"/>
    </location>
</feature>
<evidence type="ECO:0000256" key="3">
    <source>
        <dbReference type="ARBA" id="ARBA00022729"/>
    </source>
</evidence>
<dbReference type="Pfam" id="PF02753">
    <property type="entry name" value="PapD_C"/>
    <property type="match status" value="1"/>
</dbReference>
<accession>A0A076LMB4</accession>
<dbReference type="GO" id="GO:0071555">
    <property type="term" value="P:cell wall organization"/>
    <property type="evidence" value="ECO:0007669"/>
    <property type="project" value="InterPro"/>
</dbReference>
<dbReference type="Proteomes" id="UP000028681">
    <property type="component" value="Chromosome"/>
</dbReference>
<dbReference type="SUPFAM" id="SSF49584">
    <property type="entry name" value="Periplasmic chaperone C-domain"/>
    <property type="match status" value="1"/>
</dbReference>
<keyword evidence="6" id="KW-0393">Immunoglobulin domain</keyword>
<keyword evidence="3 7" id="KW-0732">Signal</keyword>
<dbReference type="GeneID" id="33940685"/>
<keyword evidence="4" id="KW-0574">Periplasm</keyword>
<dbReference type="Pfam" id="PF00345">
    <property type="entry name" value="PapD_N"/>
    <property type="match status" value="1"/>
</dbReference>
<reference evidence="10 11" key="1">
    <citation type="journal article" date="2012" name="PLoS ONE">
        <title>Edwardsiella comparative phylogenomics reveal the new intra/inter-species taxonomic relationships, virulence evolution and niche adaptation mechanisms.</title>
        <authorList>
            <person name="Yang M."/>
            <person name="Lv Y."/>
            <person name="Xiao J."/>
            <person name="Wu H."/>
            <person name="Zheng H."/>
            <person name="Liu Q."/>
            <person name="Zhang Y."/>
            <person name="Wang Q."/>
        </authorList>
    </citation>
    <scope>NUCLEOTIDE SEQUENCE [LARGE SCALE GENOMIC DNA]</scope>
    <source>
        <strain evidence="11">080813</strain>
    </source>
</reference>
<feature type="domain" description="Pili assembly chaperone C-terminal" evidence="9">
    <location>
        <begin position="183"/>
        <end position="241"/>
    </location>
</feature>
<dbReference type="PANTHER" id="PTHR30251">
    <property type="entry name" value="PILUS ASSEMBLY CHAPERONE"/>
    <property type="match status" value="1"/>
</dbReference>
<evidence type="ECO:0000256" key="2">
    <source>
        <dbReference type="ARBA" id="ARBA00007399"/>
    </source>
</evidence>
<organism evidence="10 11">
    <name type="scientific">Edwardsiella anguillarum ET080813</name>
    <dbReference type="NCBI Taxonomy" id="667120"/>
    <lineage>
        <taxon>Bacteria</taxon>
        <taxon>Pseudomonadati</taxon>
        <taxon>Pseudomonadota</taxon>
        <taxon>Gammaproteobacteria</taxon>
        <taxon>Enterobacterales</taxon>
        <taxon>Hafniaceae</taxon>
        <taxon>Edwardsiella</taxon>
    </lineage>
</organism>
<dbReference type="InterPro" id="IPR001829">
    <property type="entry name" value="Pili_assmbl_chaperone_bac"/>
</dbReference>
<evidence type="ECO:0000256" key="1">
    <source>
        <dbReference type="ARBA" id="ARBA00004418"/>
    </source>
</evidence>
<evidence type="ECO:0000313" key="11">
    <source>
        <dbReference type="Proteomes" id="UP000028681"/>
    </source>
</evidence>
<dbReference type="GO" id="GO:0030288">
    <property type="term" value="C:outer membrane-bounded periplasmic space"/>
    <property type="evidence" value="ECO:0007669"/>
    <property type="project" value="InterPro"/>
</dbReference>
<evidence type="ECO:0000259" key="8">
    <source>
        <dbReference type="Pfam" id="PF00345"/>
    </source>
</evidence>
<sequence>MNYAILTKYPVLAALVFPLVGNAVALDTQTRSYSITLGASRIIFDAESDSYNLPIENKQPYPILVESRVMDEKSEKKSPDYIVTPPLFRLDSGQKNTISIIRVNASAPRTIESMHWICVKSIPPTEGSAWSDDDKKRSNGILNVNVMVNSCIKLITRPASLNIKDASYASALIWEQSKGALTIKNPTPYFINFREIKINGQPITPPIALKPQDVYRFAQKNIAHKGAKITWSLINDYGGTTRDYQTLLD</sequence>
<dbReference type="PRINTS" id="PR00969">
    <property type="entry name" value="CHAPERONPILI"/>
</dbReference>
<dbReference type="KEGG" id="ete:ETEE_3209"/>
<evidence type="ECO:0000259" key="9">
    <source>
        <dbReference type="Pfam" id="PF02753"/>
    </source>
</evidence>
<dbReference type="EMBL" id="CP006664">
    <property type="protein sequence ID" value="AIJ09635.1"/>
    <property type="molecule type" value="Genomic_DNA"/>
</dbReference>
<dbReference type="InterPro" id="IPR016148">
    <property type="entry name" value="Pili_assmbl_chaperone_C"/>
</dbReference>
<protein>
    <submittedName>
        <fullName evidence="10">Chaperone protein afaB</fullName>
    </submittedName>
</protein>
<evidence type="ECO:0000256" key="4">
    <source>
        <dbReference type="ARBA" id="ARBA00022764"/>
    </source>
</evidence>
<dbReference type="InterPro" id="IPR013783">
    <property type="entry name" value="Ig-like_fold"/>
</dbReference>
<proteinExistence type="inferred from homology"/>
<dbReference type="InterPro" id="IPR016147">
    <property type="entry name" value="Pili_assmbl_chaperone_N"/>
</dbReference>
<evidence type="ECO:0000313" key="10">
    <source>
        <dbReference type="EMBL" id="AIJ09635.1"/>
    </source>
</evidence>
<dbReference type="PANTHER" id="PTHR30251:SF9">
    <property type="entry name" value="CHAPERONE PROTEIN CAF1M"/>
    <property type="match status" value="1"/>
</dbReference>
<evidence type="ECO:0000256" key="5">
    <source>
        <dbReference type="ARBA" id="ARBA00023186"/>
    </source>
</evidence>
<dbReference type="Gene3D" id="2.60.40.10">
    <property type="entry name" value="Immunoglobulins"/>
    <property type="match status" value="2"/>
</dbReference>
<dbReference type="SUPFAM" id="SSF49354">
    <property type="entry name" value="PapD-like"/>
    <property type="match status" value="1"/>
</dbReference>